<evidence type="ECO:0000259" key="9">
    <source>
        <dbReference type="Pfam" id="PF00551"/>
    </source>
</evidence>
<dbReference type="RefSeq" id="WP_237247441.1">
    <property type="nucleotide sequence ID" value="NZ_AP023423.1"/>
</dbReference>
<proteinExistence type="inferred from homology"/>
<dbReference type="KEGG" id="seme:MIZ01_0009"/>
<dbReference type="InterPro" id="IPR002376">
    <property type="entry name" value="Formyl_transf_N"/>
</dbReference>
<dbReference type="Proteomes" id="UP001320326">
    <property type="component" value="Chromosome"/>
</dbReference>
<evidence type="ECO:0000256" key="1">
    <source>
        <dbReference type="ARBA" id="ARBA00002606"/>
    </source>
</evidence>
<dbReference type="SUPFAM" id="SSF53328">
    <property type="entry name" value="Formyltransferase"/>
    <property type="match status" value="1"/>
</dbReference>
<dbReference type="InterPro" id="IPR005794">
    <property type="entry name" value="Fmt"/>
</dbReference>
<evidence type="ECO:0000256" key="5">
    <source>
        <dbReference type="ARBA" id="ARBA00022679"/>
    </source>
</evidence>
<feature type="domain" description="Formyl transferase N-terminal" evidence="9">
    <location>
        <begin position="1"/>
        <end position="179"/>
    </location>
</feature>
<dbReference type="SUPFAM" id="SSF50486">
    <property type="entry name" value="FMT C-terminal domain-like"/>
    <property type="match status" value="1"/>
</dbReference>
<keyword evidence="6 8" id="KW-0648">Protein biosynthesis</keyword>
<dbReference type="InterPro" id="IPR041711">
    <property type="entry name" value="Met-tRNA-FMT_N"/>
</dbReference>
<dbReference type="InterPro" id="IPR005793">
    <property type="entry name" value="Formyl_trans_C"/>
</dbReference>
<dbReference type="InterPro" id="IPR011034">
    <property type="entry name" value="Formyl_transferase-like_C_sf"/>
</dbReference>
<dbReference type="InterPro" id="IPR044135">
    <property type="entry name" value="Met-tRNA-FMT_C"/>
</dbReference>
<accession>A0AAN1X6P1</accession>
<evidence type="ECO:0000256" key="4">
    <source>
        <dbReference type="ARBA" id="ARBA00016014"/>
    </source>
</evidence>
<keyword evidence="5 8" id="KW-0808">Transferase</keyword>
<feature type="domain" description="Formyl transferase C-terminal" evidence="10">
    <location>
        <begin position="202"/>
        <end position="298"/>
    </location>
</feature>
<dbReference type="EC" id="2.1.2.9" evidence="3 8"/>
<dbReference type="Pfam" id="PF00551">
    <property type="entry name" value="Formyl_trans_N"/>
    <property type="match status" value="1"/>
</dbReference>
<comment type="catalytic activity">
    <reaction evidence="7 8">
        <text>L-methionyl-tRNA(fMet) + (6R)-10-formyltetrahydrofolate = N-formyl-L-methionyl-tRNA(fMet) + (6S)-5,6,7,8-tetrahydrofolate + H(+)</text>
        <dbReference type="Rhea" id="RHEA:24380"/>
        <dbReference type="Rhea" id="RHEA-COMP:9952"/>
        <dbReference type="Rhea" id="RHEA-COMP:9953"/>
        <dbReference type="ChEBI" id="CHEBI:15378"/>
        <dbReference type="ChEBI" id="CHEBI:57453"/>
        <dbReference type="ChEBI" id="CHEBI:78530"/>
        <dbReference type="ChEBI" id="CHEBI:78844"/>
        <dbReference type="ChEBI" id="CHEBI:195366"/>
        <dbReference type="EC" id="2.1.2.9"/>
    </reaction>
</comment>
<dbReference type="Gene3D" id="3.10.25.10">
    <property type="entry name" value="Formyl transferase, C-terminal domain"/>
    <property type="match status" value="1"/>
</dbReference>
<evidence type="ECO:0000256" key="2">
    <source>
        <dbReference type="ARBA" id="ARBA00010699"/>
    </source>
</evidence>
<name>A0AAN1X6P1_9PROT</name>
<dbReference type="NCBIfam" id="TIGR00460">
    <property type="entry name" value="fmt"/>
    <property type="match status" value="1"/>
</dbReference>
<evidence type="ECO:0000313" key="11">
    <source>
        <dbReference type="EMBL" id="BCK86255.1"/>
    </source>
</evidence>
<evidence type="ECO:0000256" key="8">
    <source>
        <dbReference type="HAMAP-Rule" id="MF_00182"/>
    </source>
</evidence>
<dbReference type="PANTHER" id="PTHR11138">
    <property type="entry name" value="METHIONYL-TRNA FORMYLTRANSFERASE"/>
    <property type="match status" value="1"/>
</dbReference>
<organism evidence="11 12">
    <name type="scientific">Sideroxyarcus emersonii</name>
    <dbReference type="NCBI Taxonomy" id="2764705"/>
    <lineage>
        <taxon>Bacteria</taxon>
        <taxon>Pseudomonadati</taxon>
        <taxon>Pseudomonadota</taxon>
        <taxon>Betaproteobacteria</taxon>
        <taxon>Nitrosomonadales</taxon>
        <taxon>Gallionellaceae</taxon>
        <taxon>Sideroxyarcus</taxon>
    </lineage>
</organism>
<dbReference type="AlphaFoldDB" id="A0AAN1X6P1"/>
<dbReference type="PANTHER" id="PTHR11138:SF5">
    <property type="entry name" value="METHIONYL-TRNA FORMYLTRANSFERASE, MITOCHONDRIAL"/>
    <property type="match status" value="1"/>
</dbReference>
<gene>
    <name evidence="8" type="primary">fmt</name>
    <name evidence="11" type="ORF">MIZ01_0009</name>
</gene>
<evidence type="ECO:0000259" key="10">
    <source>
        <dbReference type="Pfam" id="PF02911"/>
    </source>
</evidence>
<dbReference type="HAMAP" id="MF_00182">
    <property type="entry name" value="Formyl_trans"/>
    <property type="match status" value="1"/>
</dbReference>
<feature type="binding site" evidence="8">
    <location>
        <begin position="108"/>
        <end position="111"/>
    </location>
    <ligand>
        <name>(6S)-5,6,7,8-tetrahydrofolate</name>
        <dbReference type="ChEBI" id="CHEBI:57453"/>
    </ligand>
</feature>
<dbReference type="GO" id="GO:0005829">
    <property type="term" value="C:cytosol"/>
    <property type="evidence" value="ECO:0007669"/>
    <property type="project" value="TreeGrafter"/>
</dbReference>
<reference evidence="11 12" key="1">
    <citation type="journal article" date="2022" name="Int. J. Syst. Evol. Microbiol.">
        <title>&lt;i&gt;Sideroxyarcus emersonii&lt;/i&gt; gen. nov. sp. nov., a neutrophilic, microaerobic iron- and thiosulfate-oxidizing bacterium isolated from iron-rich wetland sediment.</title>
        <authorList>
            <person name="Kato S."/>
            <person name="Itoh T."/>
            <person name="Iino T."/>
            <person name="Ohkuma M."/>
        </authorList>
    </citation>
    <scope>NUCLEOTIDE SEQUENCE [LARGE SCALE GENOMIC DNA]</scope>
    <source>
        <strain evidence="11 12">MIZ01</strain>
    </source>
</reference>
<dbReference type="InterPro" id="IPR037022">
    <property type="entry name" value="Formyl_trans_C_sf"/>
</dbReference>
<protein>
    <recommendedName>
        <fullName evidence="4 8">Methionyl-tRNA formyltransferase</fullName>
        <ecNumber evidence="3 8">2.1.2.9</ecNumber>
    </recommendedName>
</protein>
<evidence type="ECO:0000256" key="3">
    <source>
        <dbReference type="ARBA" id="ARBA00012261"/>
    </source>
</evidence>
<dbReference type="EMBL" id="AP023423">
    <property type="protein sequence ID" value="BCK86255.1"/>
    <property type="molecule type" value="Genomic_DNA"/>
</dbReference>
<dbReference type="Pfam" id="PF02911">
    <property type="entry name" value="Formyl_trans_C"/>
    <property type="match status" value="1"/>
</dbReference>
<dbReference type="GO" id="GO:0004479">
    <property type="term" value="F:methionyl-tRNA formyltransferase activity"/>
    <property type="evidence" value="ECO:0007669"/>
    <property type="project" value="UniProtKB-UniRule"/>
</dbReference>
<keyword evidence="12" id="KW-1185">Reference proteome</keyword>
<dbReference type="CDD" id="cd08646">
    <property type="entry name" value="FMT_core_Met-tRNA-FMT_N"/>
    <property type="match status" value="1"/>
</dbReference>
<sequence length="309" mass="33128">MKIIFAGTPQFAAEALAALMKKHQIVAVLSQPDRPSGRGMHLTPSPVKQLALQHGLKVMQPGTLKMEEAQRSIAELDAEVMVVAAYGLILPKAVLQIPRYGCLNIHASLLPRWRGAAPIQRAILAGDAETGITVMQMDEGLDTGDMLLKRSCPIEPGDTAQTLHDKLAGLGAQCILEALHRLESGQLLPEPQDAQQATYAAKLTKIEAQLDWRLDAAQLERAIRGYFPFPVATALFGETPIKILRAHIAEGNGAPAGTVVAVDKQYIQVACGDGTLALEVLQKPGGKALPVAQFLQGFPIKVGYRFKAG</sequence>
<dbReference type="FunFam" id="3.40.50.12230:FF:000001">
    <property type="entry name" value="Methionyl-tRNA formyltransferase"/>
    <property type="match status" value="1"/>
</dbReference>
<dbReference type="InterPro" id="IPR036477">
    <property type="entry name" value="Formyl_transf_N_sf"/>
</dbReference>
<comment type="function">
    <text evidence="1 8">Attaches a formyl group to the free amino group of methionyl-tRNA(fMet). The formyl group appears to play a dual role in the initiator identity of N-formylmethionyl-tRNA by promoting its recognition by IF2 and preventing the misappropriation of this tRNA by the elongation apparatus.</text>
</comment>
<evidence type="ECO:0000256" key="6">
    <source>
        <dbReference type="ARBA" id="ARBA00022917"/>
    </source>
</evidence>
<dbReference type="InterPro" id="IPR001555">
    <property type="entry name" value="GART_AS"/>
</dbReference>
<dbReference type="CDD" id="cd08704">
    <property type="entry name" value="Met_tRNA_FMT_C"/>
    <property type="match status" value="1"/>
</dbReference>
<dbReference type="PROSITE" id="PS00373">
    <property type="entry name" value="GART"/>
    <property type="match status" value="1"/>
</dbReference>
<comment type="similarity">
    <text evidence="2 8">Belongs to the Fmt family.</text>
</comment>
<evidence type="ECO:0000313" key="12">
    <source>
        <dbReference type="Proteomes" id="UP001320326"/>
    </source>
</evidence>
<dbReference type="FunFam" id="3.40.50.170:FF:000003">
    <property type="entry name" value="Methionyl-tRNA formyltransferase"/>
    <property type="match status" value="1"/>
</dbReference>
<evidence type="ECO:0000256" key="7">
    <source>
        <dbReference type="ARBA" id="ARBA00048558"/>
    </source>
</evidence>
<dbReference type="Gene3D" id="3.40.50.170">
    <property type="entry name" value="Formyl transferase, N-terminal domain"/>
    <property type="match status" value="1"/>
</dbReference>